<reference evidence="2 3" key="1">
    <citation type="submission" date="2024-03" db="EMBL/GenBank/DDBJ databases">
        <title>The Acrasis kona genome and developmental transcriptomes reveal deep origins of eukaryotic multicellular pathways.</title>
        <authorList>
            <person name="Sheikh S."/>
            <person name="Fu C.-J."/>
            <person name="Brown M.W."/>
            <person name="Baldauf S.L."/>
        </authorList>
    </citation>
    <scope>NUCLEOTIDE SEQUENCE [LARGE SCALE GENOMIC DNA]</scope>
    <source>
        <strain evidence="2 3">ATCC MYA-3509</strain>
    </source>
</reference>
<gene>
    <name evidence="2" type="ORF">AKO1_009937</name>
</gene>
<dbReference type="GO" id="GO:0019171">
    <property type="term" value="F:(3R)-hydroxyacyl-[acyl-carrier-protein] dehydratase activity"/>
    <property type="evidence" value="ECO:0007669"/>
    <property type="project" value="TreeGrafter"/>
</dbReference>
<dbReference type="Pfam" id="PF01575">
    <property type="entry name" value="MaoC_dehydratas"/>
    <property type="match status" value="1"/>
</dbReference>
<protein>
    <submittedName>
        <fullName evidence="2">(R)-specific enoyl-CoA hydratase</fullName>
    </submittedName>
</protein>
<dbReference type="EMBL" id="JAOPGA020001779">
    <property type="protein sequence ID" value="KAL0491241.1"/>
    <property type="molecule type" value="Genomic_DNA"/>
</dbReference>
<dbReference type="SUPFAM" id="SSF54637">
    <property type="entry name" value="Thioesterase/thiol ester dehydrase-isomerase"/>
    <property type="match status" value="1"/>
</dbReference>
<dbReference type="GO" id="GO:0005739">
    <property type="term" value="C:mitochondrion"/>
    <property type="evidence" value="ECO:0007669"/>
    <property type="project" value="TreeGrafter"/>
</dbReference>
<evidence type="ECO:0000313" key="2">
    <source>
        <dbReference type="EMBL" id="KAL0491241.1"/>
    </source>
</evidence>
<sequence>MKSLVISGVRQQQCSYALILKRYSKCDMSDHFRNTIANYEGAGIANSKKTTEKVGPVKVHSDYDGKVPLIAGLFAECSKRFEKAQVEQFAELSEDYNPLHLDDEFAKTTRFGRTIVHGYLFSSLFSGLIGGTLPGSGSIYMGSTTSYKLPCYVGDLVRARVEITSIDEKRKIVKLSTRAYNEQGKLLVDGESTIMVPASKITGTTGLTQSKL</sequence>
<evidence type="ECO:0000259" key="1">
    <source>
        <dbReference type="Pfam" id="PF01575"/>
    </source>
</evidence>
<feature type="domain" description="MaoC-like" evidence="1">
    <location>
        <begin position="81"/>
        <end position="177"/>
    </location>
</feature>
<dbReference type="InterPro" id="IPR002539">
    <property type="entry name" value="MaoC-like_dom"/>
</dbReference>
<dbReference type="GO" id="GO:0006633">
    <property type="term" value="P:fatty acid biosynthetic process"/>
    <property type="evidence" value="ECO:0007669"/>
    <property type="project" value="TreeGrafter"/>
</dbReference>
<dbReference type="PANTHER" id="PTHR43437:SF3">
    <property type="entry name" value="HYDROXYACYL-THIOESTER DEHYDRATASE TYPE 2, MITOCHONDRIAL"/>
    <property type="match status" value="1"/>
</dbReference>
<comment type="caution">
    <text evidence="2">The sequence shown here is derived from an EMBL/GenBank/DDBJ whole genome shotgun (WGS) entry which is preliminary data.</text>
</comment>
<dbReference type="CDD" id="cd03449">
    <property type="entry name" value="R_hydratase"/>
    <property type="match status" value="1"/>
</dbReference>
<name>A0AAW2ZR82_9EUKA</name>
<keyword evidence="3" id="KW-1185">Reference proteome</keyword>
<organism evidence="2 3">
    <name type="scientific">Acrasis kona</name>
    <dbReference type="NCBI Taxonomy" id="1008807"/>
    <lineage>
        <taxon>Eukaryota</taxon>
        <taxon>Discoba</taxon>
        <taxon>Heterolobosea</taxon>
        <taxon>Tetramitia</taxon>
        <taxon>Eutetramitia</taxon>
        <taxon>Acrasidae</taxon>
        <taxon>Acrasis</taxon>
    </lineage>
</organism>
<dbReference type="PANTHER" id="PTHR43437">
    <property type="entry name" value="HYDROXYACYL-THIOESTER DEHYDRATASE TYPE 2, MITOCHONDRIAL-RELATED"/>
    <property type="match status" value="1"/>
</dbReference>
<accession>A0AAW2ZR82</accession>
<evidence type="ECO:0000313" key="3">
    <source>
        <dbReference type="Proteomes" id="UP001431209"/>
    </source>
</evidence>
<dbReference type="Gene3D" id="3.10.129.10">
    <property type="entry name" value="Hotdog Thioesterase"/>
    <property type="match status" value="1"/>
</dbReference>
<dbReference type="InterPro" id="IPR050965">
    <property type="entry name" value="UPF0336/Enoyl-CoA_hydratase"/>
</dbReference>
<dbReference type="Proteomes" id="UP001431209">
    <property type="component" value="Unassembled WGS sequence"/>
</dbReference>
<proteinExistence type="predicted"/>
<dbReference type="InterPro" id="IPR029069">
    <property type="entry name" value="HotDog_dom_sf"/>
</dbReference>
<dbReference type="AlphaFoldDB" id="A0AAW2ZR82"/>